<protein>
    <submittedName>
        <fullName evidence="2">GNAT family N-acetyltransferase</fullName>
    </submittedName>
</protein>
<evidence type="ECO:0000313" key="3">
    <source>
        <dbReference type="Proteomes" id="UP001148125"/>
    </source>
</evidence>
<accession>A0ABT5VLF5</accession>
<dbReference type="Proteomes" id="UP001148125">
    <property type="component" value="Unassembled WGS sequence"/>
</dbReference>
<keyword evidence="3" id="KW-1185">Reference proteome</keyword>
<dbReference type="PROSITE" id="PS51186">
    <property type="entry name" value="GNAT"/>
    <property type="match status" value="1"/>
</dbReference>
<name>A0ABT5VLF5_9BACI</name>
<dbReference type="PANTHER" id="PTHR43441">
    <property type="entry name" value="RIBOSOMAL-PROTEIN-SERINE ACETYLTRANSFERASE"/>
    <property type="match status" value="1"/>
</dbReference>
<dbReference type="InterPro" id="IPR016181">
    <property type="entry name" value="Acyl_CoA_acyltransferase"/>
</dbReference>
<feature type="domain" description="N-acetyltransferase" evidence="1">
    <location>
        <begin position="10"/>
        <end position="176"/>
    </location>
</feature>
<proteinExistence type="predicted"/>
<dbReference type="InterPro" id="IPR051908">
    <property type="entry name" value="Ribosomal_N-acetyltransferase"/>
</dbReference>
<comment type="caution">
    <text evidence="2">The sequence shown here is derived from an EMBL/GenBank/DDBJ whole genome shotgun (WGS) entry which is preliminary data.</text>
</comment>
<dbReference type="SUPFAM" id="SSF55729">
    <property type="entry name" value="Acyl-CoA N-acyltransferases (Nat)"/>
    <property type="match status" value="1"/>
</dbReference>
<gene>
    <name evidence="2" type="ORF">N7Z68_22775</name>
</gene>
<dbReference type="PANTHER" id="PTHR43441:SF12">
    <property type="entry name" value="RIBOSOMAL N-ACETYLTRANSFERASE YDAF-RELATED"/>
    <property type="match status" value="1"/>
</dbReference>
<dbReference type="Gene3D" id="3.40.630.30">
    <property type="match status" value="1"/>
</dbReference>
<dbReference type="RefSeq" id="WP_275120720.1">
    <property type="nucleotide sequence ID" value="NZ_JAOTPO010000027.1"/>
</dbReference>
<dbReference type="Pfam" id="PF13302">
    <property type="entry name" value="Acetyltransf_3"/>
    <property type="match status" value="1"/>
</dbReference>
<organism evidence="2 3">
    <name type="scientific">Alkalihalobacterium chitinilyticum</name>
    <dbReference type="NCBI Taxonomy" id="2980103"/>
    <lineage>
        <taxon>Bacteria</taxon>
        <taxon>Bacillati</taxon>
        <taxon>Bacillota</taxon>
        <taxon>Bacilli</taxon>
        <taxon>Bacillales</taxon>
        <taxon>Bacillaceae</taxon>
        <taxon>Alkalihalobacterium</taxon>
    </lineage>
</organism>
<sequence length="184" mass="21454">MFLHRVDDLISLKILEMKDAERIFELTDRSRDYLREWLPWLDMTKTVQDTEGFIRMSLKGFAEGNSMNTAILFNEEIVGIAGFNTINQSNKTAQMGYWIGQEYQGNGIITKVSKMLTDYAFNQLGLNKVEIRVAVENKKSRAVPERIGFKNEGCIRQSEWLYDHYVDHIVYGMLAEEWNENLKN</sequence>
<evidence type="ECO:0000313" key="2">
    <source>
        <dbReference type="EMBL" id="MDE5416132.1"/>
    </source>
</evidence>
<dbReference type="InterPro" id="IPR000182">
    <property type="entry name" value="GNAT_dom"/>
</dbReference>
<reference evidence="2" key="1">
    <citation type="submission" date="2024-05" db="EMBL/GenBank/DDBJ databases">
        <title>Alkalihalobacillus sp. strain MEB203 novel alkaliphilic bacterium from Lonar Lake, India.</title>
        <authorList>
            <person name="Joshi A."/>
            <person name="Thite S."/>
            <person name="Mengade P."/>
        </authorList>
    </citation>
    <scope>NUCLEOTIDE SEQUENCE</scope>
    <source>
        <strain evidence="2">MEB 203</strain>
    </source>
</reference>
<evidence type="ECO:0000259" key="1">
    <source>
        <dbReference type="PROSITE" id="PS51186"/>
    </source>
</evidence>
<dbReference type="EMBL" id="JAOTPO010000027">
    <property type="protein sequence ID" value="MDE5416132.1"/>
    <property type="molecule type" value="Genomic_DNA"/>
</dbReference>